<protein>
    <submittedName>
        <fullName evidence="6">Adenosylhomocysteinase</fullName>
    </submittedName>
</protein>
<accession>A0A9P3P9V7</accession>
<dbReference type="GO" id="GO:0006730">
    <property type="term" value="P:one-carbon metabolic process"/>
    <property type="evidence" value="ECO:0007669"/>
    <property type="project" value="UniProtKB-KW"/>
</dbReference>
<dbReference type="Gene3D" id="3.40.50.1480">
    <property type="entry name" value="Adenosylhomocysteinase-like"/>
    <property type="match status" value="1"/>
</dbReference>
<dbReference type="InterPro" id="IPR000043">
    <property type="entry name" value="Adenosylhomocysteinase-like"/>
</dbReference>
<dbReference type="SMART" id="SM00996">
    <property type="entry name" value="AdoHcyase"/>
    <property type="match status" value="1"/>
</dbReference>
<gene>
    <name evidence="6" type="ORF">NUKP37_38450</name>
</gene>
<comment type="cofactor">
    <cofactor evidence="1">
        <name>NAD(+)</name>
        <dbReference type="ChEBI" id="CHEBI:57540"/>
    </cofactor>
</comment>
<dbReference type="PANTHER" id="PTHR23420:SF0">
    <property type="entry name" value="ADENOSYLHOMOCYSTEINASE"/>
    <property type="match status" value="1"/>
</dbReference>
<dbReference type="EMBL" id="BQTA01000013">
    <property type="protein sequence ID" value="GKJ98890.1"/>
    <property type="molecule type" value="Genomic_DNA"/>
</dbReference>
<comment type="similarity">
    <text evidence="2">Belongs to the adenosylhomocysteinase family.</text>
</comment>
<comment type="caution">
    <text evidence="6">The sequence shown here is derived from an EMBL/GenBank/DDBJ whole genome shotgun (WGS) entry which is preliminary data.</text>
</comment>
<name>A0A9P3P9V7_KLEVA</name>
<evidence type="ECO:0000256" key="3">
    <source>
        <dbReference type="ARBA" id="ARBA00022563"/>
    </source>
</evidence>
<dbReference type="InterPro" id="IPR042172">
    <property type="entry name" value="Adenosylhomocyst_ase-like_sf"/>
</dbReference>
<evidence type="ECO:0000256" key="4">
    <source>
        <dbReference type="ARBA" id="ARBA00023027"/>
    </source>
</evidence>
<dbReference type="GO" id="GO:0005829">
    <property type="term" value="C:cytosol"/>
    <property type="evidence" value="ECO:0007669"/>
    <property type="project" value="TreeGrafter"/>
</dbReference>
<dbReference type="SUPFAM" id="SSF51735">
    <property type="entry name" value="NAD(P)-binding Rossmann-fold domains"/>
    <property type="match status" value="1"/>
</dbReference>
<sequence>MRTEGHNPVNNKISLAKEVAWASQNMPRTLRQVAALPDLSGVRLACCMHLDMKMIPLVQGILDKGAQVFLTTCNPTTVQDDVVAWLMERGADACAWRNMSDADWQQSWEKAIAWQPTHLCEMGADITTLLHQRGEFGNIVAGLEATGSGVNRLGDIQPGYPIFNWDDLPVKEGLHNRHMVGLTAWHTFFQTTHLTLHEKKVLVIGYGLVGQGVAAAAKAFGGQVMVAEIDPARRLQAAYDGWHVVDLQEAIASADVVATATGGKNVVNRQALERAKAGVFILNVGHVAEEIDGEYLRQYPQEEVMPYINAYRMADKTIYLLANGSMLNLTAGFGDSLNAFDVTLAVMASGIRHIVTDGMRAPAQVYLLPQAVWQQAL</sequence>
<feature type="domain" description="S-adenosyl-L-homocysteine hydrolase NAD binding" evidence="5">
    <location>
        <begin position="176"/>
        <end position="334"/>
    </location>
</feature>
<keyword evidence="3" id="KW-0554">One-carbon metabolism</keyword>
<dbReference type="GO" id="GO:0033353">
    <property type="term" value="P:S-adenosylmethionine cycle"/>
    <property type="evidence" value="ECO:0007669"/>
    <property type="project" value="TreeGrafter"/>
</dbReference>
<dbReference type="AlphaFoldDB" id="A0A9P3P9V7"/>
<dbReference type="Gene3D" id="3.40.50.720">
    <property type="entry name" value="NAD(P)-binding Rossmann-like Domain"/>
    <property type="match status" value="1"/>
</dbReference>
<evidence type="ECO:0000256" key="1">
    <source>
        <dbReference type="ARBA" id="ARBA00001911"/>
    </source>
</evidence>
<evidence type="ECO:0000313" key="6">
    <source>
        <dbReference type="EMBL" id="GKJ98890.1"/>
    </source>
</evidence>
<evidence type="ECO:0000256" key="2">
    <source>
        <dbReference type="ARBA" id="ARBA00007122"/>
    </source>
</evidence>
<organism evidence="6 7">
    <name type="scientific">Klebsiella variicola</name>
    <dbReference type="NCBI Taxonomy" id="244366"/>
    <lineage>
        <taxon>Bacteria</taxon>
        <taxon>Pseudomonadati</taxon>
        <taxon>Pseudomonadota</taxon>
        <taxon>Gammaproteobacteria</taxon>
        <taxon>Enterobacterales</taxon>
        <taxon>Enterobacteriaceae</taxon>
        <taxon>Klebsiella/Raoultella group</taxon>
        <taxon>Klebsiella</taxon>
        <taxon>Klebsiella pneumoniae complex</taxon>
    </lineage>
</organism>
<dbReference type="SUPFAM" id="SSF52283">
    <property type="entry name" value="Formate/glycerate dehydrogenase catalytic domain-like"/>
    <property type="match status" value="1"/>
</dbReference>
<evidence type="ECO:0000313" key="7">
    <source>
        <dbReference type="Proteomes" id="UP001060507"/>
    </source>
</evidence>
<evidence type="ECO:0000259" key="5">
    <source>
        <dbReference type="SMART" id="SM00997"/>
    </source>
</evidence>
<dbReference type="GO" id="GO:0004013">
    <property type="term" value="F:adenosylhomocysteinase activity"/>
    <property type="evidence" value="ECO:0007669"/>
    <property type="project" value="TreeGrafter"/>
</dbReference>
<reference evidence="6" key="1">
    <citation type="journal article" date="2022" name="J. Appl. Microbiol.">
        <title>PCR-based ORF typing of Klebsiella pneumoniae for rapid identification of global clones and transmission events.</title>
        <authorList>
            <person name="Nonogaki R."/>
            <person name="Iijima A."/>
            <person name="Kawamura K."/>
            <person name="Kayama S."/>
            <person name="Sugai M."/>
            <person name="Yagi T."/>
            <person name="Arakawa Y."/>
            <person name="Doi Y."/>
            <person name="Suzuki M."/>
        </authorList>
    </citation>
    <scope>NUCLEOTIDE SEQUENCE</scope>
    <source>
        <strain evidence="6">NUKP-37</strain>
    </source>
</reference>
<dbReference type="SMART" id="SM00997">
    <property type="entry name" value="AdoHcyase_NAD"/>
    <property type="match status" value="1"/>
</dbReference>
<dbReference type="Pfam" id="PF00670">
    <property type="entry name" value="AdoHcyase_NAD"/>
    <property type="match status" value="1"/>
</dbReference>
<dbReference type="InterPro" id="IPR036291">
    <property type="entry name" value="NAD(P)-bd_dom_sf"/>
</dbReference>
<keyword evidence="4" id="KW-0520">NAD</keyword>
<dbReference type="Pfam" id="PF05221">
    <property type="entry name" value="AdoHcyase"/>
    <property type="match status" value="1"/>
</dbReference>
<dbReference type="PANTHER" id="PTHR23420">
    <property type="entry name" value="ADENOSYLHOMOCYSTEINASE"/>
    <property type="match status" value="1"/>
</dbReference>
<proteinExistence type="inferred from homology"/>
<dbReference type="Proteomes" id="UP001060507">
    <property type="component" value="Unassembled WGS sequence"/>
</dbReference>
<dbReference type="InterPro" id="IPR015878">
    <property type="entry name" value="Ado_hCys_hydrolase_NAD-bd"/>
</dbReference>